<gene>
    <name evidence="2" type="ORF">VSF3289_03308</name>
</gene>
<dbReference type="RefSeq" id="WP_083239655.1">
    <property type="nucleotide sequence ID" value="NZ_MDCJ01000006.1"/>
</dbReference>
<keyword evidence="1" id="KW-0732">Signal</keyword>
<organism evidence="2 3">
    <name type="scientific">Vibrio scophthalmi</name>
    <dbReference type="NCBI Taxonomy" id="45658"/>
    <lineage>
        <taxon>Bacteria</taxon>
        <taxon>Pseudomonadati</taxon>
        <taxon>Pseudomonadota</taxon>
        <taxon>Gammaproteobacteria</taxon>
        <taxon>Vibrionales</taxon>
        <taxon>Vibrionaceae</taxon>
        <taxon>Vibrio</taxon>
    </lineage>
</organism>
<evidence type="ECO:0000313" key="3">
    <source>
        <dbReference type="Proteomes" id="UP000095131"/>
    </source>
</evidence>
<dbReference type="InterPro" id="IPR032325">
    <property type="entry name" value="DUF4852"/>
</dbReference>
<feature type="signal peptide" evidence="1">
    <location>
        <begin position="1"/>
        <end position="24"/>
    </location>
</feature>
<evidence type="ECO:0000313" key="2">
    <source>
        <dbReference type="EMBL" id="ODS09644.1"/>
    </source>
</evidence>
<dbReference type="OrthoDB" id="7068850at2"/>
<protein>
    <submittedName>
        <fullName evidence="2">Uncharacterized protein</fullName>
    </submittedName>
</protein>
<reference evidence="2 3" key="1">
    <citation type="submission" date="2016-08" db="EMBL/GenBank/DDBJ databases">
        <title>Genome sequencing of Vibrio scophthalmi strain FP3289, an isolated from Paralichthys olivaceus.</title>
        <authorList>
            <person name="Han H.-J."/>
        </authorList>
    </citation>
    <scope>NUCLEOTIDE SEQUENCE [LARGE SCALE GENOMIC DNA]</scope>
    <source>
        <strain evidence="2 3">FP3289</strain>
    </source>
</reference>
<feature type="chain" id="PRO_5009139415" evidence="1">
    <location>
        <begin position="25"/>
        <end position="206"/>
    </location>
</feature>
<dbReference type="Pfam" id="PF16144">
    <property type="entry name" value="DUF4852"/>
    <property type="match status" value="1"/>
</dbReference>
<evidence type="ECO:0000256" key="1">
    <source>
        <dbReference type="SAM" id="SignalP"/>
    </source>
</evidence>
<sequence length="206" mass="23630">MIKKICFTKSLLLVSALISFYSYADHERVTDENIPFLYDVRAEIKATDEKLASIMSKDYRLAKDEFSRYDLLQKIKPIIDNRLQKAAKTDAIELHIGGNLEDYDFDKKGFPSGFGEGTYIPFQNKYAVTFSNSNDIQFIPVSMESARLLSSELQKNRRASYIIKGNIIEVKEDNMNYHTYKTIKMKITEIEAKLSDSGKLIGNKII</sequence>
<proteinExistence type="predicted"/>
<accession>A0A1E3WIU8</accession>
<name>A0A1E3WIU8_9VIBR</name>
<dbReference type="Proteomes" id="UP000095131">
    <property type="component" value="Unassembled WGS sequence"/>
</dbReference>
<comment type="caution">
    <text evidence="2">The sequence shown here is derived from an EMBL/GenBank/DDBJ whole genome shotgun (WGS) entry which is preliminary data.</text>
</comment>
<dbReference type="EMBL" id="MDCJ01000006">
    <property type="protein sequence ID" value="ODS09644.1"/>
    <property type="molecule type" value="Genomic_DNA"/>
</dbReference>
<dbReference type="AlphaFoldDB" id="A0A1E3WIU8"/>